<reference evidence="4 5" key="1">
    <citation type="journal article" date="2018" name="Nat. Ecol. Evol.">
        <title>Genomic signatures of mitonuclear coevolution across populations of Tigriopus californicus.</title>
        <authorList>
            <person name="Barreto F.S."/>
            <person name="Watson E.T."/>
            <person name="Lima T.G."/>
            <person name="Willett C.S."/>
            <person name="Edmands S."/>
            <person name="Li W."/>
            <person name="Burton R.S."/>
        </authorList>
    </citation>
    <scope>NUCLEOTIDE SEQUENCE [LARGE SCALE GENOMIC DNA]</scope>
    <source>
        <strain evidence="4 5">San Diego</strain>
    </source>
</reference>
<organism evidence="4 5">
    <name type="scientific">Tigriopus californicus</name>
    <name type="common">Marine copepod</name>
    <dbReference type="NCBI Taxonomy" id="6832"/>
    <lineage>
        <taxon>Eukaryota</taxon>
        <taxon>Metazoa</taxon>
        <taxon>Ecdysozoa</taxon>
        <taxon>Arthropoda</taxon>
        <taxon>Crustacea</taxon>
        <taxon>Multicrustacea</taxon>
        <taxon>Hexanauplia</taxon>
        <taxon>Copepoda</taxon>
        <taxon>Harpacticoida</taxon>
        <taxon>Harpacticidae</taxon>
        <taxon>Tigriopus</taxon>
    </lineage>
</organism>
<evidence type="ECO:0000256" key="1">
    <source>
        <dbReference type="SAM" id="Phobius"/>
    </source>
</evidence>
<dbReference type="PROSITE" id="PS01186">
    <property type="entry name" value="EGF_2"/>
    <property type="match status" value="1"/>
</dbReference>
<dbReference type="AlphaFoldDB" id="A0A553PSE4"/>
<name>A0A553PSE4_TIGCA</name>
<keyword evidence="1" id="KW-0472">Membrane</keyword>
<keyword evidence="1" id="KW-1133">Transmembrane helix</keyword>
<dbReference type="Pfam" id="PF04724">
    <property type="entry name" value="Glyco_transf_17"/>
    <property type="match status" value="1"/>
</dbReference>
<dbReference type="EMBL" id="VCGU01000001">
    <property type="protein sequence ID" value="TRY80591.1"/>
    <property type="molecule type" value="Genomic_DNA"/>
</dbReference>
<feature type="domain" description="EGF-like" evidence="2 3">
    <location>
        <begin position="142"/>
        <end position="153"/>
    </location>
</feature>
<dbReference type="PANTHER" id="PTHR12224">
    <property type="entry name" value="BETA-1,4-MANNOSYL-GLYCOPROTEIN BETA-1,4-N-ACETYLGLUCOSAMINYL-TRANSFERASE"/>
    <property type="match status" value="1"/>
</dbReference>
<comment type="caution">
    <text evidence="4">The sequence shown here is derived from an EMBL/GenBank/DDBJ whole genome shotgun (WGS) entry which is preliminary data.</text>
</comment>
<gene>
    <name evidence="4" type="ORF">TCAL_10374</name>
</gene>
<evidence type="ECO:0000259" key="3">
    <source>
        <dbReference type="PROSITE" id="PS01186"/>
    </source>
</evidence>
<evidence type="ECO:0000313" key="4">
    <source>
        <dbReference type="EMBL" id="TRY80591.1"/>
    </source>
</evidence>
<dbReference type="PROSITE" id="PS00022">
    <property type="entry name" value="EGF_1"/>
    <property type="match status" value="1"/>
</dbReference>
<dbReference type="GO" id="GO:0003830">
    <property type="term" value="F:beta-1,4-mannosylglycoprotein 4-beta-N-acetylglucosaminyltransferase activity"/>
    <property type="evidence" value="ECO:0007669"/>
    <property type="project" value="InterPro"/>
</dbReference>
<dbReference type="GO" id="GO:0016020">
    <property type="term" value="C:membrane"/>
    <property type="evidence" value="ECO:0007669"/>
    <property type="project" value="InterPro"/>
</dbReference>
<keyword evidence="1" id="KW-0812">Transmembrane</keyword>
<sequence length="514" mass="59249">MHRLRAKLLFPKAKIPSLLFDNFVDMKNSHSYWSPLMFYFQLSALLTLFVMVIFLTHYPQDKKDSSLPVYIEPPLNALREPILKNPATAFLGDSSHEQPFHPYILNMAEMGGNQLLGNVTTRIQGMTCFNSGTDFQRSLSTCVCLQGFHGHHCSIPSSIFQNHQSGKDRQEAPAHGLPACLITTLLSFLESDRFLLRTHPKRIIMGMVLNHELEMLEVRIRQLHHVVDIFVIQESNITTGGDAKKLVILNAMRRGFLEEFHWKILYVYLDHFPTGFIEDGWKADGYLRQHMSAQSLSRVQGDNGDDLFLSFDADEIPNPEAVDFLRWHDGYPEPFVFNLVWTLYGFYWRMPSSFVTQKALTSIVGGSSIQFLNKFADRDVFKLRSRAYAHQTFYTPQPPLQIGSTSNPGGFHCSWCFSPAGIRVKLLSAQRADRPRWGDFPDKTRISYIHNLVRTGTWFDGSRTAFNHIRFEGQSNFAPPFIMANQKRYQHLLRHPDEWNATEHWHSPFDKSFL</sequence>
<dbReference type="Proteomes" id="UP000318571">
    <property type="component" value="Chromosome 12"/>
</dbReference>
<feature type="transmembrane region" description="Helical" evidence="1">
    <location>
        <begin position="36"/>
        <end position="58"/>
    </location>
</feature>
<dbReference type="OMA" id="ECGYRDM"/>
<proteinExistence type="predicted"/>
<accession>A0A553PSE4</accession>
<evidence type="ECO:0000259" key="2">
    <source>
        <dbReference type="PROSITE" id="PS00022"/>
    </source>
</evidence>
<dbReference type="InterPro" id="IPR000742">
    <property type="entry name" value="EGF"/>
</dbReference>
<dbReference type="GO" id="GO:0006044">
    <property type="term" value="P:N-acetylglucosamine metabolic process"/>
    <property type="evidence" value="ECO:0007669"/>
    <property type="project" value="TreeGrafter"/>
</dbReference>
<dbReference type="STRING" id="6832.A0A553PSE4"/>
<evidence type="ECO:0000313" key="5">
    <source>
        <dbReference type="Proteomes" id="UP000318571"/>
    </source>
</evidence>
<protein>
    <recommendedName>
        <fullName evidence="2 3">EGF-like domain-containing protein</fullName>
    </recommendedName>
</protein>
<dbReference type="PANTHER" id="PTHR12224:SF0">
    <property type="entry name" value="BETA-1,4-MANNOSYL-GLYCOPROTEIN 4-BETA-N-ACETYLGLUCOSAMINYLTRANSFERASE"/>
    <property type="match status" value="1"/>
</dbReference>
<dbReference type="InterPro" id="IPR006813">
    <property type="entry name" value="Glyco_trans_17"/>
</dbReference>
<keyword evidence="5" id="KW-1185">Reference proteome</keyword>